<keyword evidence="2" id="KW-1185">Reference proteome</keyword>
<reference evidence="1 2" key="1">
    <citation type="submission" date="2021-06" db="EMBL/GenBank/DDBJ databases">
        <title>Caerostris extrusa draft genome.</title>
        <authorList>
            <person name="Kono N."/>
            <person name="Arakawa K."/>
        </authorList>
    </citation>
    <scope>NUCLEOTIDE SEQUENCE [LARGE SCALE GENOMIC DNA]</scope>
</reference>
<evidence type="ECO:0000313" key="1">
    <source>
        <dbReference type="EMBL" id="GIX73502.1"/>
    </source>
</evidence>
<organism evidence="1 2">
    <name type="scientific">Caerostris extrusa</name>
    <name type="common">Bark spider</name>
    <name type="synonym">Caerostris bankana</name>
    <dbReference type="NCBI Taxonomy" id="172846"/>
    <lineage>
        <taxon>Eukaryota</taxon>
        <taxon>Metazoa</taxon>
        <taxon>Ecdysozoa</taxon>
        <taxon>Arthropoda</taxon>
        <taxon>Chelicerata</taxon>
        <taxon>Arachnida</taxon>
        <taxon>Araneae</taxon>
        <taxon>Araneomorphae</taxon>
        <taxon>Entelegynae</taxon>
        <taxon>Araneoidea</taxon>
        <taxon>Araneidae</taxon>
        <taxon>Caerostris</taxon>
    </lineage>
</organism>
<dbReference type="Proteomes" id="UP001054945">
    <property type="component" value="Unassembled WGS sequence"/>
</dbReference>
<evidence type="ECO:0000313" key="2">
    <source>
        <dbReference type="Proteomes" id="UP001054945"/>
    </source>
</evidence>
<sequence length="84" mass="9426">MFEGRKQKQRKLHPLLDKRSKTIHSCLMNFVGGNACPSKKEMVSSYISQLLRTSCLIAPVPRPTFPGNNLSLFYKSKAIEACAI</sequence>
<gene>
    <name evidence="1" type="ORF">CEXT_379871</name>
</gene>
<dbReference type="AlphaFoldDB" id="A0AAV4MMJ7"/>
<dbReference type="EMBL" id="BPLR01002418">
    <property type="protein sequence ID" value="GIX73502.1"/>
    <property type="molecule type" value="Genomic_DNA"/>
</dbReference>
<comment type="caution">
    <text evidence="1">The sequence shown here is derived from an EMBL/GenBank/DDBJ whole genome shotgun (WGS) entry which is preliminary data.</text>
</comment>
<proteinExistence type="predicted"/>
<accession>A0AAV4MMJ7</accession>
<name>A0AAV4MMJ7_CAEEX</name>
<protein>
    <submittedName>
        <fullName evidence="1">Uncharacterized protein</fullName>
    </submittedName>
</protein>